<reference evidence="3" key="1">
    <citation type="journal article" date="2019" name="Int. J. Syst. Evol. Microbiol.">
        <title>The Global Catalogue of Microorganisms (GCM) 10K type strain sequencing project: providing services to taxonomists for standard genome sequencing and annotation.</title>
        <authorList>
            <consortium name="The Broad Institute Genomics Platform"/>
            <consortium name="The Broad Institute Genome Sequencing Center for Infectious Disease"/>
            <person name="Wu L."/>
            <person name="Ma J."/>
        </authorList>
    </citation>
    <scope>NUCLEOTIDE SEQUENCE [LARGE SCALE GENOMIC DNA]</scope>
    <source>
        <strain evidence="3">JCM 17441</strain>
    </source>
</reference>
<evidence type="ECO:0000259" key="1">
    <source>
        <dbReference type="Pfam" id="PF05076"/>
    </source>
</evidence>
<gene>
    <name evidence="2" type="ORF">GCM10022255_045010</name>
</gene>
<name>A0ABP8DB16_9ACTN</name>
<proteinExistence type="predicted"/>
<dbReference type="InterPro" id="IPR020941">
    <property type="entry name" value="SUFU-like_domain"/>
</dbReference>
<dbReference type="EMBL" id="BAABAT010000011">
    <property type="protein sequence ID" value="GAA4251627.1"/>
    <property type="molecule type" value="Genomic_DNA"/>
</dbReference>
<comment type="caution">
    <text evidence="2">The sequence shown here is derived from an EMBL/GenBank/DDBJ whole genome shotgun (WGS) entry which is preliminary data.</text>
</comment>
<dbReference type="Proteomes" id="UP001500620">
    <property type="component" value="Unassembled WGS sequence"/>
</dbReference>
<organism evidence="2 3">
    <name type="scientific">Dactylosporangium darangshiense</name>
    <dbReference type="NCBI Taxonomy" id="579108"/>
    <lineage>
        <taxon>Bacteria</taxon>
        <taxon>Bacillati</taxon>
        <taxon>Actinomycetota</taxon>
        <taxon>Actinomycetes</taxon>
        <taxon>Micromonosporales</taxon>
        <taxon>Micromonosporaceae</taxon>
        <taxon>Dactylosporangium</taxon>
    </lineage>
</organism>
<keyword evidence="3" id="KW-1185">Reference proteome</keyword>
<evidence type="ECO:0000313" key="3">
    <source>
        <dbReference type="Proteomes" id="UP001500620"/>
    </source>
</evidence>
<evidence type="ECO:0000313" key="2">
    <source>
        <dbReference type="EMBL" id="GAA4251627.1"/>
    </source>
</evidence>
<protein>
    <submittedName>
        <fullName evidence="2">Suppressor of fused domain protein</fullName>
    </submittedName>
</protein>
<sequence length="239" mass="26200">MVSGTLWIMAGSEGSGILRHEARHDGWVPSQGQRQEVADAIDRHITEHFGPVEGVLHEMVSHLVAVHIYVIEPTDRRPFRTLITSGMSELPMTVPQGHGISPYAELAICLPADWPLDQESFRDENVYWPVRLLKQVARLPHEYGTWVGPWHSVPNGDPAGPYAPATPFAGVVVVPMLTVPEEAQTVDVGGGTRIELLALLPLHPAEIALKVERGTNALVEALDRGHITEAFDPNRPPLV</sequence>
<feature type="domain" description="Suppressor of fused-like" evidence="1">
    <location>
        <begin position="66"/>
        <end position="236"/>
    </location>
</feature>
<dbReference type="Pfam" id="PF05076">
    <property type="entry name" value="SUFU"/>
    <property type="match status" value="1"/>
</dbReference>
<accession>A0ABP8DB16</accession>